<dbReference type="Gene3D" id="3.90.550.10">
    <property type="entry name" value="Spore Coat Polysaccharide Biosynthesis Protein SpsA, Chain A"/>
    <property type="match status" value="1"/>
</dbReference>
<dbReference type="EMBL" id="FNRF01000004">
    <property type="protein sequence ID" value="SEA74862.1"/>
    <property type="molecule type" value="Genomic_DNA"/>
</dbReference>
<dbReference type="Proteomes" id="UP000182257">
    <property type="component" value="Unassembled WGS sequence"/>
</dbReference>
<comment type="similarity">
    <text evidence="1">Belongs to the glycosyltransferase 2 family.</text>
</comment>
<keyword evidence="3 5" id="KW-0808">Transferase</keyword>
<dbReference type="InterPro" id="IPR001173">
    <property type="entry name" value="Glyco_trans_2-like"/>
</dbReference>
<evidence type="ECO:0000256" key="1">
    <source>
        <dbReference type="ARBA" id="ARBA00006739"/>
    </source>
</evidence>
<dbReference type="OrthoDB" id="761861at2"/>
<evidence type="ECO:0000256" key="2">
    <source>
        <dbReference type="ARBA" id="ARBA00022676"/>
    </source>
</evidence>
<dbReference type="AlphaFoldDB" id="A0A1H4DRP1"/>
<protein>
    <submittedName>
        <fullName evidence="5">Glycosyltransferase, GT2 family</fullName>
    </submittedName>
</protein>
<dbReference type="PANTHER" id="PTHR43179">
    <property type="entry name" value="RHAMNOSYLTRANSFERASE WBBL"/>
    <property type="match status" value="1"/>
</dbReference>
<evidence type="ECO:0000313" key="5">
    <source>
        <dbReference type="EMBL" id="SEA74862.1"/>
    </source>
</evidence>
<gene>
    <name evidence="5" type="ORF">SAMN05216462_2467</name>
</gene>
<dbReference type="CDD" id="cd00761">
    <property type="entry name" value="Glyco_tranf_GTA_type"/>
    <property type="match status" value="1"/>
</dbReference>
<reference evidence="5 6" key="1">
    <citation type="submission" date="2016-10" db="EMBL/GenBank/DDBJ databases">
        <authorList>
            <person name="de Groot N.N."/>
        </authorList>
    </citation>
    <scope>NUCLEOTIDE SEQUENCE [LARGE SCALE GENOMIC DNA]</scope>
    <source>
        <strain evidence="5 6">D31d</strain>
    </source>
</reference>
<organism evidence="5 6">
    <name type="scientific">Xylanibacter ruminicola</name>
    <name type="common">Prevotella ruminicola</name>
    <dbReference type="NCBI Taxonomy" id="839"/>
    <lineage>
        <taxon>Bacteria</taxon>
        <taxon>Pseudomonadati</taxon>
        <taxon>Bacteroidota</taxon>
        <taxon>Bacteroidia</taxon>
        <taxon>Bacteroidales</taxon>
        <taxon>Prevotellaceae</taxon>
        <taxon>Xylanibacter</taxon>
    </lineage>
</organism>
<keyword evidence="2" id="KW-0328">Glycosyltransferase</keyword>
<dbReference type="SUPFAM" id="SSF53448">
    <property type="entry name" value="Nucleotide-diphospho-sugar transferases"/>
    <property type="match status" value="1"/>
</dbReference>
<name>A0A1H4DRP1_XYLRU</name>
<sequence length="332" mass="38189">MLLTRKSGCKITTFPSIHKIFSSFFVFLHSEMSQQALSILIPTYNTVCVKLVEVLSQQAQALNVSYEIIVSDDASPNSETVAANQAINLLPQARFIARTTNIGSAANRNYLASISQYPWLLFIDCDVSILNPQFLYTYYIYMAQQADVINGGIAVATLPEMALNLRYQYEKQAEPAHSAAMRQQNKYQEFRSTNFMIRSKAFAKCPFDERFTKSGYEDVLFGKQLKQQHMAVLHIDNPVVMTEFEPNPDYIAKTERNLRTLFQFRNDLRGYSRLLTLVQGIHIPAILWLIRLWHRLFGAAERRNLCGSRPLLSLYQLYRLGYYLSLLKHREG</sequence>
<dbReference type="PANTHER" id="PTHR43179:SF12">
    <property type="entry name" value="GALACTOFURANOSYLTRANSFERASE GLFT2"/>
    <property type="match status" value="1"/>
</dbReference>
<accession>A0A1H4DRP1</accession>
<dbReference type="GO" id="GO:0016757">
    <property type="term" value="F:glycosyltransferase activity"/>
    <property type="evidence" value="ECO:0007669"/>
    <property type="project" value="UniProtKB-KW"/>
</dbReference>
<dbReference type="InterPro" id="IPR029044">
    <property type="entry name" value="Nucleotide-diphossugar_trans"/>
</dbReference>
<evidence type="ECO:0000313" key="6">
    <source>
        <dbReference type="Proteomes" id="UP000182257"/>
    </source>
</evidence>
<proteinExistence type="inferred from homology"/>
<evidence type="ECO:0000256" key="3">
    <source>
        <dbReference type="ARBA" id="ARBA00022679"/>
    </source>
</evidence>
<evidence type="ECO:0000259" key="4">
    <source>
        <dbReference type="Pfam" id="PF00535"/>
    </source>
</evidence>
<feature type="domain" description="Glycosyltransferase 2-like" evidence="4">
    <location>
        <begin position="38"/>
        <end position="202"/>
    </location>
</feature>
<dbReference type="Pfam" id="PF00535">
    <property type="entry name" value="Glycos_transf_2"/>
    <property type="match status" value="1"/>
</dbReference>